<feature type="chain" id="PRO_5043877819" evidence="1">
    <location>
        <begin position="23"/>
        <end position="89"/>
    </location>
</feature>
<dbReference type="AlphaFoldDB" id="A0AAV9X1J9"/>
<evidence type="ECO:0000256" key="1">
    <source>
        <dbReference type="SAM" id="SignalP"/>
    </source>
</evidence>
<accession>A0AAV9X1J9</accession>
<keyword evidence="3" id="KW-1185">Reference proteome</keyword>
<dbReference type="EMBL" id="JAVHJO010000013">
    <property type="protein sequence ID" value="KAK6530369.1"/>
    <property type="molecule type" value="Genomic_DNA"/>
</dbReference>
<proteinExistence type="predicted"/>
<gene>
    <name evidence="2" type="ORF">TWF694_003725</name>
</gene>
<evidence type="ECO:0000313" key="3">
    <source>
        <dbReference type="Proteomes" id="UP001365542"/>
    </source>
</evidence>
<evidence type="ECO:0000313" key="2">
    <source>
        <dbReference type="EMBL" id="KAK6530369.1"/>
    </source>
</evidence>
<protein>
    <submittedName>
        <fullName evidence="2">Uncharacterized protein</fullName>
    </submittedName>
</protein>
<name>A0AAV9X1J9_9PEZI</name>
<sequence>MFPNSALLELAVGSFSVAGCACYFYPIDYKCTGPPNYHASNRSWADASEWWGVEKANGAFGTPNIDYVIGSKDPGVRSMRCVDWYPELH</sequence>
<feature type="signal peptide" evidence="1">
    <location>
        <begin position="1"/>
        <end position="22"/>
    </location>
</feature>
<keyword evidence="1" id="KW-0732">Signal</keyword>
<dbReference type="Proteomes" id="UP001365542">
    <property type="component" value="Unassembled WGS sequence"/>
</dbReference>
<reference evidence="2 3" key="1">
    <citation type="submission" date="2019-10" db="EMBL/GenBank/DDBJ databases">
        <authorList>
            <person name="Palmer J.M."/>
        </authorList>
    </citation>
    <scope>NUCLEOTIDE SEQUENCE [LARGE SCALE GENOMIC DNA]</scope>
    <source>
        <strain evidence="2 3">TWF694</strain>
    </source>
</reference>
<comment type="caution">
    <text evidence="2">The sequence shown here is derived from an EMBL/GenBank/DDBJ whole genome shotgun (WGS) entry which is preliminary data.</text>
</comment>
<organism evidence="2 3">
    <name type="scientific">Orbilia ellipsospora</name>
    <dbReference type="NCBI Taxonomy" id="2528407"/>
    <lineage>
        <taxon>Eukaryota</taxon>
        <taxon>Fungi</taxon>
        <taxon>Dikarya</taxon>
        <taxon>Ascomycota</taxon>
        <taxon>Pezizomycotina</taxon>
        <taxon>Orbiliomycetes</taxon>
        <taxon>Orbiliales</taxon>
        <taxon>Orbiliaceae</taxon>
        <taxon>Orbilia</taxon>
    </lineage>
</organism>